<sequence>MMREPTNIEPALIGDLMLSGVWEPARQAFFDVRIVNADAVSYGNRTWTSIAQSHSREKHLKYDQAAEDLRSSFTPLVVSCDGSLGVEYVSFLKRTAEKLSFKWNRTYSQVLGWLRIKTQISIIRSIGMRLRGMRKKVRGVGCEDGAGMFGFEADGM</sequence>
<accession>A0A8D9BIU5</accession>
<protein>
    <submittedName>
        <fullName evidence="1">Uncharacterized protein</fullName>
    </submittedName>
</protein>
<organism evidence="1">
    <name type="scientific">Cacopsylla melanoneura</name>
    <dbReference type="NCBI Taxonomy" id="428564"/>
    <lineage>
        <taxon>Eukaryota</taxon>
        <taxon>Metazoa</taxon>
        <taxon>Ecdysozoa</taxon>
        <taxon>Arthropoda</taxon>
        <taxon>Hexapoda</taxon>
        <taxon>Insecta</taxon>
        <taxon>Pterygota</taxon>
        <taxon>Neoptera</taxon>
        <taxon>Paraneoptera</taxon>
        <taxon>Hemiptera</taxon>
        <taxon>Sternorrhyncha</taxon>
        <taxon>Psylloidea</taxon>
        <taxon>Psyllidae</taxon>
        <taxon>Psyllinae</taxon>
        <taxon>Cacopsylla</taxon>
    </lineage>
</organism>
<dbReference type="EMBL" id="HBUF01632896">
    <property type="protein sequence ID" value="CAG6783517.1"/>
    <property type="molecule type" value="Transcribed_RNA"/>
</dbReference>
<dbReference type="AlphaFoldDB" id="A0A8D9BIU5"/>
<reference evidence="1" key="1">
    <citation type="submission" date="2021-05" db="EMBL/GenBank/DDBJ databases">
        <authorList>
            <person name="Alioto T."/>
            <person name="Alioto T."/>
            <person name="Gomez Garrido J."/>
        </authorList>
    </citation>
    <scope>NUCLEOTIDE SEQUENCE</scope>
</reference>
<proteinExistence type="predicted"/>
<dbReference type="EMBL" id="HBUF01632897">
    <property type="protein sequence ID" value="CAG6783518.1"/>
    <property type="molecule type" value="Transcribed_RNA"/>
</dbReference>
<evidence type="ECO:0000313" key="1">
    <source>
        <dbReference type="EMBL" id="CAG6783517.1"/>
    </source>
</evidence>
<name>A0A8D9BIU5_9HEMI</name>